<accession>A0A9W8H6Y5</accession>
<name>A0A9W8H6Y5_9FUNG</name>
<feature type="region of interest" description="Disordered" evidence="1">
    <location>
        <begin position="91"/>
        <end position="172"/>
    </location>
</feature>
<gene>
    <name evidence="3" type="ORF">GGI15_004862</name>
</gene>
<dbReference type="OrthoDB" id="5541462at2759"/>
<feature type="compositionally biased region" description="Acidic residues" evidence="1">
    <location>
        <begin position="131"/>
        <end position="146"/>
    </location>
</feature>
<protein>
    <submittedName>
        <fullName evidence="3">Uncharacterized protein</fullName>
    </submittedName>
</protein>
<dbReference type="Proteomes" id="UP001140172">
    <property type="component" value="Unassembled WGS sequence"/>
</dbReference>
<evidence type="ECO:0000313" key="4">
    <source>
        <dbReference type="Proteomes" id="UP001140172"/>
    </source>
</evidence>
<feature type="compositionally biased region" description="Low complexity" evidence="1">
    <location>
        <begin position="155"/>
        <end position="166"/>
    </location>
</feature>
<feature type="transmembrane region" description="Helical" evidence="2">
    <location>
        <begin position="6"/>
        <end position="23"/>
    </location>
</feature>
<keyword evidence="2" id="KW-0472">Membrane</keyword>
<organism evidence="3 4">
    <name type="scientific">Coemansia interrupta</name>
    <dbReference type="NCBI Taxonomy" id="1126814"/>
    <lineage>
        <taxon>Eukaryota</taxon>
        <taxon>Fungi</taxon>
        <taxon>Fungi incertae sedis</taxon>
        <taxon>Zoopagomycota</taxon>
        <taxon>Kickxellomycotina</taxon>
        <taxon>Kickxellomycetes</taxon>
        <taxon>Kickxellales</taxon>
        <taxon>Kickxellaceae</taxon>
        <taxon>Coemansia</taxon>
    </lineage>
</organism>
<dbReference type="AlphaFoldDB" id="A0A9W8H6Y5"/>
<evidence type="ECO:0000256" key="1">
    <source>
        <dbReference type="SAM" id="MobiDB-lite"/>
    </source>
</evidence>
<keyword evidence="2" id="KW-1133">Transmembrane helix</keyword>
<keyword evidence="2" id="KW-0812">Transmembrane</keyword>
<dbReference type="EMBL" id="JANBUM010000498">
    <property type="protein sequence ID" value="KAJ2776396.1"/>
    <property type="molecule type" value="Genomic_DNA"/>
</dbReference>
<feature type="compositionally biased region" description="Basic and acidic residues" evidence="1">
    <location>
        <begin position="273"/>
        <end position="286"/>
    </location>
</feature>
<feature type="compositionally biased region" description="Basic and acidic residues" evidence="1">
    <location>
        <begin position="54"/>
        <end position="68"/>
    </location>
</feature>
<feature type="region of interest" description="Disordered" evidence="1">
    <location>
        <begin position="32"/>
        <end position="75"/>
    </location>
</feature>
<reference evidence="3" key="1">
    <citation type="submission" date="2022-07" db="EMBL/GenBank/DDBJ databases">
        <title>Phylogenomic reconstructions and comparative analyses of Kickxellomycotina fungi.</title>
        <authorList>
            <person name="Reynolds N.K."/>
            <person name="Stajich J.E."/>
            <person name="Barry K."/>
            <person name="Grigoriev I.V."/>
            <person name="Crous P."/>
            <person name="Smith M.E."/>
        </authorList>
    </citation>
    <scope>NUCLEOTIDE SEQUENCE</scope>
    <source>
        <strain evidence="3">BCRC 34489</strain>
    </source>
</reference>
<feature type="region of interest" description="Disordered" evidence="1">
    <location>
        <begin position="238"/>
        <end position="310"/>
    </location>
</feature>
<evidence type="ECO:0000256" key="2">
    <source>
        <dbReference type="SAM" id="Phobius"/>
    </source>
</evidence>
<comment type="caution">
    <text evidence="3">The sequence shown here is derived from an EMBL/GenBank/DDBJ whole genome shotgun (WGS) entry which is preliminary data.</text>
</comment>
<evidence type="ECO:0000313" key="3">
    <source>
        <dbReference type="EMBL" id="KAJ2776396.1"/>
    </source>
</evidence>
<keyword evidence="4" id="KW-1185">Reference proteome</keyword>
<proteinExistence type="predicted"/>
<feature type="compositionally biased region" description="Basic and acidic residues" evidence="1">
    <location>
        <begin position="105"/>
        <end position="122"/>
    </location>
</feature>
<sequence length="310" mass="34994">MGAIVLAPSAAIGALLLGTLFYAKRFRRRKLRSKNPSAYAAHRSGDTGSVKLTLNDDSRRGDHSDEQPRRKRASEAISVISLTSVRDDFGLRDHFTSNRNSHAPRPRDGGGQRSSEDDREMMRSMLGVVPEVEEEQEEEEEEEQDDQAVHRRSPPGRSRMGPAADPTMPPVPPLPQAPGLPPNAYAPHPYMHPGYAPHPYMPDPAAMQMVPMHMHPMQVHAMQMQQREADLAKREAEMNQWMSTRQQRRSAYGAQDVRQPAGPPPDASPFPDIFKDQDVEHEKPDELPPSYNLSEQIKIREERSAKRHER</sequence>